<accession>A0A8S4QY36</accession>
<sequence>MGTSRPECRLHQSDSFKLNVYTQCASYHTVISSGFNPVDHRDIIEYMPFGRHDEVDLVSRGTIGAYPGPFPVWPSFSMKSANI</sequence>
<reference evidence="1" key="1">
    <citation type="submission" date="2022-03" db="EMBL/GenBank/DDBJ databases">
        <authorList>
            <person name="Lindestad O."/>
        </authorList>
    </citation>
    <scope>NUCLEOTIDE SEQUENCE</scope>
</reference>
<proteinExistence type="predicted"/>
<evidence type="ECO:0000313" key="1">
    <source>
        <dbReference type="EMBL" id="CAH2226449.1"/>
    </source>
</evidence>
<dbReference type="OrthoDB" id="7116455at2759"/>
<comment type="caution">
    <text evidence="1">The sequence shown here is derived from an EMBL/GenBank/DDBJ whole genome shotgun (WGS) entry which is preliminary data.</text>
</comment>
<gene>
    <name evidence="1" type="primary">jg9738</name>
    <name evidence="1" type="ORF">PAEG_LOCUS7154</name>
</gene>
<evidence type="ECO:0000313" key="2">
    <source>
        <dbReference type="Proteomes" id="UP000838756"/>
    </source>
</evidence>
<organism evidence="1 2">
    <name type="scientific">Pararge aegeria aegeria</name>
    <dbReference type="NCBI Taxonomy" id="348720"/>
    <lineage>
        <taxon>Eukaryota</taxon>
        <taxon>Metazoa</taxon>
        <taxon>Ecdysozoa</taxon>
        <taxon>Arthropoda</taxon>
        <taxon>Hexapoda</taxon>
        <taxon>Insecta</taxon>
        <taxon>Pterygota</taxon>
        <taxon>Neoptera</taxon>
        <taxon>Endopterygota</taxon>
        <taxon>Lepidoptera</taxon>
        <taxon>Glossata</taxon>
        <taxon>Ditrysia</taxon>
        <taxon>Papilionoidea</taxon>
        <taxon>Nymphalidae</taxon>
        <taxon>Satyrinae</taxon>
        <taxon>Satyrini</taxon>
        <taxon>Parargina</taxon>
        <taxon>Pararge</taxon>
    </lineage>
</organism>
<keyword evidence="2" id="KW-1185">Reference proteome</keyword>
<name>A0A8S4QY36_9NEOP</name>
<protein>
    <submittedName>
        <fullName evidence="1">Jg9738 protein</fullName>
    </submittedName>
</protein>
<dbReference type="EMBL" id="CAKXAJ010021340">
    <property type="protein sequence ID" value="CAH2226449.1"/>
    <property type="molecule type" value="Genomic_DNA"/>
</dbReference>
<dbReference type="Proteomes" id="UP000838756">
    <property type="component" value="Unassembled WGS sequence"/>
</dbReference>
<dbReference type="AlphaFoldDB" id="A0A8S4QY36"/>